<dbReference type="GO" id="GO:0009279">
    <property type="term" value="C:cell outer membrane"/>
    <property type="evidence" value="ECO:0007669"/>
    <property type="project" value="UniProtKB-SubCell"/>
</dbReference>
<evidence type="ECO:0000256" key="12">
    <source>
        <dbReference type="ARBA" id="ARBA00023170"/>
    </source>
</evidence>
<keyword evidence="13 14" id="KW-0998">Cell outer membrane</keyword>
<dbReference type="RefSeq" id="WP_212683355.1">
    <property type="nucleotide sequence ID" value="NZ_JAGSPM010000002.1"/>
</dbReference>
<evidence type="ECO:0000256" key="13">
    <source>
        <dbReference type="ARBA" id="ARBA00023237"/>
    </source>
</evidence>
<dbReference type="EMBL" id="JAGSPM010000002">
    <property type="protein sequence ID" value="MBR7746006.1"/>
    <property type="molecule type" value="Genomic_DNA"/>
</dbReference>
<dbReference type="Gene3D" id="2.170.130.10">
    <property type="entry name" value="TonB-dependent receptor, plug domain"/>
    <property type="match status" value="1"/>
</dbReference>
<comment type="similarity">
    <text evidence="2 14 15">Belongs to the TonB-dependent receptor family.</text>
</comment>
<dbReference type="PROSITE" id="PS52016">
    <property type="entry name" value="TONB_DEPENDENT_REC_3"/>
    <property type="match status" value="1"/>
</dbReference>
<keyword evidence="10 15" id="KW-0798">TonB box</keyword>
<dbReference type="Proteomes" id="UP000680158">
    <property type="component" value="Unassembled WGS sequence"/>
</dbReference>
<evidence type="ECO:0000313" key="19">
    <source>
        <dbReference type="EMBL" id="MBR7746006.1"/>
    </source>
</evidence>
<dbReference type="InterPro" id="IPR010105">
    <property type="entry name" value="TonB_sidphr_rcpt"/>
</dbReference>
<evidence type="ECO:0000256" key="6">
    <source>
        <dbReference type="ARBA" id="ARBA00022692"/>
    </source>
</evidence>
<dbReference type="InterPro" id="IPR012910">
    <property type="entry name" value="Plug_dom"/>
</dbReference>
<feature type="signal peptide" evidence="16">
    <location>
        <begin position="1"/>
        <end position="26"/>
    </location>
</feature>
<dbReference type="GO" id="GO:0015344">
    <property type="term" value="F:siderophore uptake transmembrane transporter activity"/>
    <property type="evidence" value="ECO:0007669"/>
    <property type="project" value="TreeGrafter"/>
</dbReference>
<keyword evidence="12 19" id="KW-0675">Receptor</keyword>
<keyword evidence="5" id="KW-0410">Iron transport</keyword>
<dbReference type="GO" id="GO:0038023">
    <property type="term" value="F:signaling receptor activity"/>
    <property type="evidence" value="ECO:0007669"/>
    <property type="project" value="InterPro"/>
</dbReference>
<dbReference type="NCBIfam" id="TIGR01783">
    <property type="entry name" value="TonB-siderophor"/>
    <property type="match status" value="1"/>
</dbReference>
<evidence type="ECO:0000256" key="3">
    <source>
        <dbReference type="ARBA" id="ARBA00022448"/>
    </source>
</evidence>
<dbReference type="InterPro" id="IPR036942">
    <property type="entry name" value="Beta-barrel_TonB_sf"/>
</dbReference>
<sequence>MQRTTPRFALATLPALLALISFPVLAQNAATNSSTSSTNNAQQETKLPEVQVVGAAEQKYVTKISSTATKTDTLLRDTPQAITVITKELMKDQAMQSMADAIRYVPGVVTAQGEGNRDTAVFRGNASTSDFFIDGIRDDVQYYRDFYNIESVEALKGSNAMIFGRGGSGGIINRVSKQAQWTPIREASITLGSWNNRRATADVGQAINQDLAFRVTGMVENSDSFRDGVNIKRAGINPTFAIRAGQNTSVVLGYEHFNDERVADRGIPSFQGKPLVVGNSVFFGNASLSPTTSKVDALSANIDHDFGNGVSLRNRTRYADYDKFYQNVFPGAVNSTATSVAISAYNQDTQRKNFFNQTDVTFDVVAVGVKHKILTGIEIGQQTTDNLRQTGYFPAVGANATSINVAITKPYADGVTFRQSTTDANNHSVAKNMAVYVQDQIEFSPQWQAILGLRYDNFDIDFTNKRTAQKLENTDTPISPRVGLVYKPITEMSLYASYSLAFAPRAGEQLSSLTVTNQAFDPEKFKNIEVGAKWDVAKDLTLSAAVYQLDRSNVAITDPSDSTKTILVDGQRSQGVELAVSGKLSSAWSIMGGYAYQDATITRTQSATAKAGAKLAQVPTHSASIWNRYDLNSQWGVAAGVVYRGAIYPSTDNLVMLPGFTRVDAALYYAWDKHVQLQLNVENITDKTYYAAAHSNNNITPGSPRAVRLGLHFKY</sequence>
<keyword evidence="8" id="KW-0408">Iron</keyword>
<evidence type="ECO:0000259" key="17">
    <source>
        <dbReference type="Pfam" id="PF00593"/>
    </source>
</evidence>
<evidence type="ECO:0000259" key="18">
    <source>
        <dbReference type="Pfam" id="PF07715"/>
    </source>
</evidence>
<accession>A0A941DDA4</accession>
<evidence type="ECO:0000256" key="9">
    <source>
        <dbReference type="ARBA" id="ARBA00023065"/>
    </source>
</evidence>
<evidence type="ECO:0000256" key="5">
    <source>
        <dbReference type="ARBA" id="ARBA00022496"/>
    </source>
</evidence>
<keyword evidence="20" id="KW-1185">Reference proteome</keyword>
<dbReference type="Pfam" id="PF00593">
    <property type="entry name" value="TonB_dep_Rec_b-barrel"/>
    <property type="match status" value="1"/>
</dbReference>
<keyword evidence="9" id="KW-0406">Ion transport</keyword>
<evidence type="ECO:0000256" key="11">
    <source>
        <dbReference type="ARBA" id="ARBA00023136"/>
    </source>
</evidence>
<name>A0A941DDA4_9BURK</name>
<dbReference type="InterPro" id="IPR037066">
    <property type="entry name" value="Plug_dom_sf"/>
</dbReference>
<evidence type="ECO:0000256" key="15">
    <source>
        <dbReference type="RuleBase" id="RU003357"/>
    </source>
</evidence>
<evidence type="ECO:0000256" key="7">
    <source>
        <dbReference type="ARBA" id="ARBA00022729"/>
    </source>
</evidence>
<keyword evidence="6 14" id="KW-0812">Transmembrane</keyword>
<organism evidence="19 20">
    <name type="scientific">Undibacterium baiyunense</name>
    <dbReference type="NCBI Taxonomy" id="2828731"/>
    <lineage>
        <taxon>Bacteria</taxon>
        <taxon>Pseudomonadati</taxon>
        <taxon>Pseudomonadota</taxon>
        <taxon>Betaproteobacteria</taxon>
        <taxon>Burkholderiales</taxon>
        <taxon>Oxalobacteraceae</taxon>
        <taxon>Undibacterium</taxon>
    </lineage>
</organism>
<gene>
    <name evidence="19" type="ORF">KDM92_05390</name>
</gene>
<comment type="subcellular location">
    <subcellularLocation>
        <location evidence="1 14">Cell outer membrane</location>
        <topology evidence="1 14">Multi-pass membrane protein</topology>
    </subcellularLocation>
</comment>
<feature type="domain" description="TonB-dependent receptor-like beta-barrel" evidence="17">
    <location>
        <begin position="246"/>
        <end position="684"/>
    </location>
</feature>
<protein>
    <submittedName>
        <fullName evidence="19">TonB-dependent siderophore receptor</fullName>
    </submittedName>
</protein>
<evidence type="ECO:0000313" key="20">
    <source>
        <dbReference type="Proteomes" id="UP000680158"/>
    </source>
</evidence>
<keyword evidence="7 16" id="KW-0732">Signal</keyword>
<evidence type="ECO:0000256" key="10">
    <source>
        <dbReference type="ARBA" id="ARBA00023077"/>
    </source>
</evidence>
<dbReference type="AlphaFoldDB" id="A0A941DDA4"/>
<keyword evidence="3 14" id="KW-0813">Transport</keyword>
<dbReference type="GO" id="GO:0015891">
    <property type="term" value="P:siderophore transport"/>
    <property type="evidence" value="ECO:0007669"/>
    <property type="project" value="InterPro"/>
</dbReference>
<evidence type="ECO:0000256" key="16">
    <source>
        <dbReference type="SAM" id="SignalP"/>
    </source>
</evidence>
<proteinExistence type="inferred from homology"/>
<feature type="chain" id="PRO_5037027363" evidence="16">
    <location>
        <begin position="27"/>
        <end position="715"/>
    </location>
</feature>
<keyword evidence="11 14" id="KW-0472">Membrane</keyword>
<evidence type="ECO:0000256" key="4">
    <source>
        <dbReference type="ARBA" id="ARBA00022452"/>
    </source>
</evidence>
<dbReference type="InterPro" id="IPR000531">
    <property type="entry name" value="Beta-barrel_TonB"/>
</dbReference>
<dbReference type="InterPro" id="IPR039426">
    <property type="entry name" value="TonB-dep_rcpt-like"/>
</dbReference>
<evidence type="ECO:0000256" key="14">
    <source>
        <dbReference type="PROSITE-ProRule" id="PRU01360"/>
    </source>
</evidence>
<evidence type="ECO:0000256" key="2">
    <source>
        <dbReference type="ARBA" id="ARBA00009810"/>
    </source>
</evidence>
<dbReference type="Gene3D" id="2.40.170.20">
    <property type="entry name" value="TonB-dependent receptor, beta-barrel domain"/>
    <property type="match status" value="1"/>
</dbReference>
<reference evidence="19 20" key="1">
    <citation type="submission" date="2021-04" db="EMBL/GenBank/DDBJ databases">
        <title>novel species isolated from subtropical streams in China.</title>
        <authorList>
            <person name="Lu H."/>
        </authorList>
    </citation>
    <scope>NUCLEOTIDE SEQUENCE [LARGE SCALE GENOMIC DNA]</scope>
    <source>
        <strain evidence="19 20">BYS107W</strain>
    </source>
</reference>
<feature type="domain" description="TonB-dependent receptor plug" evidence="18">
    <location>
        <begin position="75"/>
        <end position="171"/>
    </location>
</feature>
<evidence type="ECO:0000256" key="1">
    <source>
        <dbReference type="ARBA" id="ARBA00004571"/>
    </source>
</evidence>
<keyword evidence="4 14" id="KW-1134">Transmembrane beta strand</keyword>
<dbReference type="SUPFAM" id="SSF56935">
    <property type="entry name" value="Porins"/>
    <property type="match status" value="1"/>
</dbReference>
<evidence type="ECO:0000256" key="8">
    <source>
        <dbReference type="ARBA" id="ARBA00023004"/>
    </source>
</evidence>
<dbReference type="PANTHER" id="PTHR32552">
    <property type="entry name" value="FERRICHROME IRON RECEPTOR-RELATED"/>
    <property type="match status" value="1"/>
</dbReference>
<dbReference type="Pfam" id="PF07715">
    <property type="entry name" value="Plug"/>
    <property type="match status" value="1"/>
</dbReference>
<comment type="caution">
    <text evidence="19">The sequence shown here is derived from an EMBL/GenBank/DDBJ whole genome shotgun (WGS) entry which is preliminary data.</text>
</comment>
<dbReference type="CDD" id="cd01347">
    <property type="entry name" value="ligand_gated_channel"/>
    <property type="match status" value="1"/>
</dbReference>
<dbReference type="PANTHER" id="PTHR32552:SF68">
    <property type="entry name" value="FERRICHROME OUTER MEMBRANE TRANSPORTER_PHAGE RECEPTOR"/>
    <property type="match status" value="1"/>
</dbReference>